<evidence type="ECO:0000313" key="11">
    <source>
        <dbReference type="EnsemblMetazoa" id="CapteP177499"/>
    </source>
</evidence>
<dbReference type="InterPro" id="IPR001893">
    <property type="entry name" value="Cys-rich_GLG1_repeat"/>
</dbReference>
<feature type="repeat" description="Cys-rich GLG1" evidence="8">
    <location>
        <begin position="409"/>
        <end position="471"/>
    </location>
</feature>
<dbReference type="InterPro" id="IPR039728">
    <property type="entry name" value="GLG1"/>
</dbReference>
<evidence type="ECO:0000256" key="9">
    <source>
        <dbReference type="SAM" id="Phobius"/>
    </source>
</evidence>
<sequence length="1122" mass="128839">MRDDGDAPKYHPLPNQANQDLLNRPVIGGVPTVAPVKAFARKREPIKIAKSEECAEDVRTFCGKNTKTDNFAVLDCLQDDDKAAGEVSETCQHFIWQYKRDLTTDPRFDEAAGQVCKESLDKLPECHAQEKATGQLISCMIEHKANITSPNCKQFLVKMEKIIFSDYRLIYKFTDACESDVEKLSCGRLAGVDHPSSQGLTINCLSKKIKMLTDQCKHEILRVAELQSEDYHLDRPLFYACREDREIFCRKTPSGGGKVFKCLYRHKFEKSMSQECRTRLILRQKLMQEDYKVNKALSDACQQDIVDHQCLKDLQPGGSFKEAKMATILLCLETVIKDGQEVRPECVAELNDMRRALLEDYEVSPNLVMACSVEIQTECEPMEKGGRTLHCLMDLARTKRVNGEKPKERISSQCKAELKALLKEADVGENYELDPAMHEACAPVAKTLCHDQAPGDGNVISCLMQNIENNYMNDVCKERLMEIQYFIARDFSLDPRLFKYCRRDAMTFCHASSKWHDQNNLAPDQGPLLFSCLYRHVKLFSLDPNLQVSRSCQFEVRRVMHQRAISVELEPRIERPCLSDLASMCSDSDNLETKGQDMRCLQDHFKDLSQECRWAVGNFTQDEDEDPTLDRMLRDACSPMIKQFCSTLISDNADPGEVMRCLVDNKYDPKMAPKCRAGVEHHQIITLEDYRFSLKFKESCKDDVAHQCRGMKKKADVVSCLSKTVRDDILQDASSHRISERCRAELRYQLQQRSSNIKLDPDLEEMCSNDVQLLCANVSPGKSQVIRCLREHEKSLSKGCYEKVFDREKSEAEDPNNDFLLMTACKRMIKRHCMEKSPREMFRCLRHYKEDEDFDDKCKKVIILRQRMRVKDIHLNPNLEKACHQDMKKFCDESIAASKQDAIEANYLTCLRGRFARRMLSTSCADYMGELIKEMALDYKQDVALANDCKEEINTLCLHDKASDDEDGGQVEECLKDKLKQQAITNKDCVRQIVRVLYEDRVDVQVDPVLHKACSLDIKHYCHEVHRGAGRQMSCLIAALENDKVRLQKPCRDMLSNRVKMWEYAVKVAPPDDMSDLFVQITSSPVRHHFFAAFLSVIGVIFIFGLCCGRVTKRVKREMKNR</sequence>
<dbReference type="HOGENOM" id="CLU_011063_0_0_1"/>
<dbReference type="GO" id="GO:0017134">
    <property type="term" value="F:fibroblast growth factor binding"/>
    <property type="evidence" value="ECO:0007669"/>
    <property type="project" value="TreeGrafter"/>
</dbReference>
<evidence type="ECO:0000256" key="3">
    <source>
        <dbReference type="ARBA" id="ARBA00022729"/>
    </source>
</evidence>
<reference evidence="12" key="1">
    <citation type="submission" date="2012-12" db="EMBL/GenBank/DDBJ databases">
        <authorList>
            <person name="Hellsten U."/>
            <person name="Grimwood J."/>
            <person name="Chapman J.A."/>
            <person name="Shapiro H."/>
            <person name="Aerts A."/>
            <person name="Otillar R.P."/>
            <person name="Terry A.Y."/>
            <person name="Boore J.L."/>
            <person name="Simakov O."/>
            <person name="Marletaz F."/>
            <person name="Cho S.-J."/>
            <person name="Edsinger-Gonzales E."/>
            <person name="Havlak P."/>
            <person name="Kuo D.-H."/>
            <person name="Larsson T."/>
            <person name="Lv J."/>
            <person name="Arendt D."/>
            <person name="Savage R."/>
            <person name="Osoegawa K."/>
            <person name="de Jong P."/>
            <person name="Lindberg D.R."/>
            <person name="Seaver E.C."/>
            <person name="Weisblat D.A."/>
            <person name="Putnam N.H."/>
            <person name="Grigoriev I.V."/>
            <person name="Rokhsar D.S."/>
        </authorList>
    </citation>
    <scope>NUCLEOTIDE SEQUENCE</scope>
    <source>
        <strain evidence="12">I ESC-2004</strain>
    </source>
</reference>
<reference evidence="11" key="3">
    <citation type="submission" date="2015-06" db="UniProtKB">
        <authorList>
            <consortium name="EnsemblMetazoa"/>
        </authorList>
    </citation>
    <scope>IDENTIFICATION</scope>
</reference>
<feature type="transmembrane region" description="Helical" evidence="9">
    <location>
        <begin position="1090"/>
        <end position="1112"/>
    </location>
</feature>
<feature type="repeat" description="Cys-rich GLG1" evidence="8">
    <location>
        <begin position="984"/>
        <end position="1044"/>
    </location>
</feature>
<keyword evidence="2 9" id="KW-0812">Transmembrane</keyword>
<evidence type="ECO:0008006" key="13">
    <source>
        <dbReference type="Google" id="ProtNLM"/>
    </source>
</evidence>
<comment type="subcellular location">
    <subcellularLocation>
        <location evidence="1">Membrane</location>
        <topology evidence="1">Single-pass type I membrane protein</topology>
    </subcellularLocation>
</comment>
<dbReference type="EMBL" id="KB309292">
    <property type="protein sequence ID" value="ELT94856.1"/>
    <property type="molecule type" value="Genomic_DNA"/>
</dbReference>
<feature type="repeat" description="Cys-rich GLG1" evidence="8">
    <location>
        <begin position="341"/>
        <end position="400"/>
    </location>
</feature>
<accession>R7TTS9</accession>
<reference evidence="10 12" key="2">
    <citation type="journal article" date="2013" name="Nature">
        <title>Insights into bilaterian evolution from three spiralian genomes.</title>
        <authorList>
            <person name="Simakov O."/>
            <person name="Marletaz F."/>
            <person name="Cho S.J."/>
            <person name="Edsinger-Gonzales E."/>
            <person name="Havlak P."/>
            <person name="Hellsten U."/>
            <person name="Kuo D.H."/>
            <person name="Larsson T."/>
            <person name="Lv J."/>
            <person name="Arendt D."/>
            <person name="Savage R."/>
            <person name="Osoegawa K."/>
            <person name="de Jong P."/>
            <person name="Grimwood J."/>
            <person name="Chapman J.A."/>
            <person name="Shapiro H."/>
            <person name="Aerts A."/>
            <person name="Otillar R.P."/>
            <person name="Terry A.Y."/>
            <person name="Boore J.L."/>
            <person name="Grigoriev I.V."/>
            <person name="Lindberg D.R."/>
            <person name="Seaver E.C."/>
            <person name="Weisblat D.A."/>
            <person name="Putnam N.H."/>
            <person name="Rokhsar D.S."/>
        </authorList>
    </citation>
    <scope>NUCLEOTIDE SEQUENCE</scope>
    <source>
        <strain evidence="10 12">I ESC-2004</strain>
    </source>
</reference>
<name>R7TTS9_CAPTE</name>
<dbReference type="Proteomes" id="UP000014760">
    <property type="component" value="Unassembled WGS sequence"/>
</dbReference>
<dbReference type="EMBL" id="AMQN01002465">
    <property type="status" value="NOT_ANNOTATED_CDS"/>
    <property type="molecule type" value="Genomic_DNA"/>
</dbReference>
<dbReference type="PANTHER" id="PTHR11884:SF1">
    <property type="entry name" value="GOLGI APPARATUS PROTEIN 1"/>
    <property type="match status" value="1"/>
</dbReference>
<evidence type="ECO:0000313" key="12">
    <source>
        <dbReference type="Proteomes" id="UP000014760"/>
    </source>
</evidence>
<dbReference type="PROSITE" id="PS51289">
    <property type="entry name" value="GLG1_C_RICH"/>
    <property type="match status" value="7"/>
</dbReference>
<dbReference type="OMA" id="MMECLIE"/>
<evidence type="ECO:0000256" key="6">
    <source>
        <dbReference type="ARBA" id="ARBA00023136"/>
    </source>
</evidence>
<dbReference type="PANTHER" id="PTHR11884">
    <property type="entry name" value="SELECTIN LIGAND RELATED"/>
    <property type="match status" value="1"/>
</dbReference>
<proteinExistence type="predicted"/>
<evidence type="ECO:0000313" key="10">
    <source>
        <dbReference type="EMBL" id="ELT94856.1"/>
    </source>
</evidence>
<evidence type="ECO:0000256" key="5">
    <source>
        <dbReference type="ARBA" id="ARBA00022989"/>
    </source>
</evidence>
<feature type="repeat" description="Cys-rich GLG1" evidence="8">
    <location>
        <begin position="737"/>
        <end position="797"/>
    </location>
</feature>
<feature type="repeat" description="Cys-rich GLG1" evidence="8">
    <location>
        <begin position="919"/>
        <end position="983"/>
    </location>
</feature>
<dbReference type="Pfam" id="PF00839">
    <property type="entry name" value="Cys_rich_FGFR"/>
    <property type="match status" value="15"/>
</dbReference>
<dbReference type="InterPro" id="IPR017873">
    <property type="entry name" value="Cys-rich_GLG1_repeat_euk"/>
</dbReference>
<dbReference type="GO" id="GO:0000139">
    <property type="term" value="C:Golgi membrane"/>
    <property type="evidence" value="ECO:0007669"/>
    <property type="project" value="InterPro"/>
</dbReference>
<keyword evidence="3" id="KW-0732">Signal</keyword>
<evidence type="ECO:0000256" key="1">
    <source>
        <dbReference type="ARBA" id="ARBA00004479"/>
    </source>
</evidence>
<organism evidence="10">
    <name type="scientific">Capitella teleta</name>
    <name type="common">Polychaete worm</name>
    <dbReference type="NCBI Taxonomy" id="283909"/>
    <lineage>
        <taxon>Eukaryota</taxon>
        <taxon>Metazoa</taxon>
        <taxon>Spiralia</taxon>
        <taxon>Lophotrochozoa</taxon>
        <taxon>Annelida</taxon>
        <taxon>Polychaeta</taxon>
        <taxon>Sedentaria</taxon>
        <taxon>Scolecida</taxon>
        <taxon>Capitellidae</taxon>
        <taxon>Capitella</taxon>
    </lineage>
</organism>
<feature type="repeat" description="Cys-rich GLG1" evidence="8">
    <location>
        <begin position="607"/>
        <end position="670"/>
    </location>
</feature>
<feature type="repeat" description="Cys-rich GLG1" evidence="8">
    <location>
        <begin position="211"/>
        <end position="271"/>
    </location>
</feature>
<dbReference type="AlphaFoldDB" id="R7TTS9"/>
<evidence type="ECO:0000256" key="8">
    <source>
        <dbReference type="PROSITE-ProRule" id="PRU00622"/>
    </source>
</evidence>
<keyword evidence="6 9" id="KW-0472">Membrane</keyword>
<gene>
    <name evidence="10" type="ORF">CAPTEDRAFT_177499</name>
</gene>
<evidence type="ECO:0000256" key="4">
    <source>
        <dbReference type="ARBA" id="ARBA00022737"/>
    </source>
</evidence>
<dbReference type="FunCoup" id="R7TTS9">
    <property type="interactions" value="1937"/>
</dbReference>
<dbReference type="OrthoDB" id="2015434at2759"/>
<evidence type="ECO:0000256" key="2">
    <source>
        <dbReference type="ARBA" id="ARBA00022692"/>
    </source>
</evidence>
<keyword evidence="4" id="KW-0677">Repeat</keyword>
<keyword evidence="12" id="KW-1185">Reference proteome</keyword>
<dbReference type="STRING" id="283909.R7TTS9"/>
<protein>
    <recommendedName>
        <fullName evidence="13">Golgi apparatus protein 1</fullName>
    </recommendedName>
</protein>
<keyword evidence="7" id="KW-0325">Glycoprotein</keyword>
<evidence type="ECO:0000256" key="7">
    <source>
        <dbReference type="ARBA" id="ARBA00023180"/>
    </source>
</evidence>
<dbReference type="EnsemblMetazoa" id="CapteT177499">
    <property type="protein sequence ID" value="CapteP177499"/>
    <property type="gene ID" value="CapteG177499"/>
</dbReference>
<keyword evidence="5 9" id="KW-1133">Transmembrane helix</keyword>